<dbReference type="AlphaFoldDB" id="A0A101MHR2"/>
<keyword evidence="9" id="KW-0753">Steroid metabolism</keyword>
<dbReference type="Pfam" id="PF08544">
    <property type="entry name" value="GHMP_kinases_C"/>
    <property type="match status" value="1"/>
</dbReference>
<name>A0A101MHR2_PENFR</name>
<evidence type="ECO:0000256" key="3">
    <source>
        <dbReference type="ARBA" id="ARBA00022679"/>
    </source>
</evidence>
<dbReference type="Pfam" id="PF00288">
    <property type="entry name" value="GHMP_kinases_N"/>
    <property type="match status" value="1"/>
</dbReference>
<dbReference type="SUPFAM" id="SSF55060">
    <property type="entry name" value="GHMP Kinase, C-terminal domain"/>
    <property type="match status" value="1"/>
</dbReference>
<dbReference type="NCBIfam" id="TIGR00154">
    <property type="entry name" value="ispE"/>
    <property type="match status" value="1"/>
</dbReference>
<dbReference type="PIRSF" id="PIRSF010376">
    <property type="entry name" value="IspE"/>
    <property type="match status" value="1"/>
</dbReference>
<feature type="domain" description="GHMP kinase N-terminal" evidence="11">
    <location>
        <begin position="73"/>
        <end position="150"/>
    </location>
</feature>
<dbReference type="InterPro" id="IPR020568">
    <property type="entry name" value="Ribosomal_Su5_D2-typ_SF"/>
</dbReference>
<dbReference type="GO" id="GO:0050515">
    <property type="term" value="F:4-(cytidine 5'-diphospho)-2-C-methyl-D-erythritol kinase activity"/>
    <property type="evidence" value="ECO:0007669"/>
    <property type="project" value="UniProtKB-EC"/>
</dbReference>
<dbReference type="InterPro" id="IPR004424">
    <property type="entry name" value="IspE"/>
</dbReference>
<dbReference type="Gene3D" id="3.30.70.890">
    <property type="entry name" value="GHMP kinase, C-terminal domain"/>
    <property type="match status" value="1"/>
</dbReference>
<keyword evidence="6" id="KW-0067">ATP-binding</keyword>
<dbReference type="HAMAP" id="MF_00061">
    <property type="entry name" value="IspE"/>
    <property type="match status" value="1"/>
</dbReference>
<evidence type="ECO:0000256" key="7">
    <source>
        <dbReference type="ARBA" id="ARBA00023011"/>
    </source>
</evidence>
<dbReference type="GO" id="GO:0005524">
    <property type="term" value="F:ATP binding"/>
    <property type="evidence" value="ECO:0007669"/>
    <property type="project" value="UniProtKB-KW"/>
</dbReference>
<evidence type="ECO:0000259" key="11">
    <source>
        <dbReference type="Pfam" id="PF00288"/>
    </source>
</evidence>
<evidence type="ECO:0000313" key="13">
    <source>
        <dbReference type="EMBL" id="KUM60782.1"/>
    </source>
</evidence>
<dbReference type="InterPro" id="IPR006204">
    <property type="entry name" value="GHMP_kinase_N_dom"/>
</dbReference>
<keyword evidence="5" id="KW-0418">Kinase</keyword>
<evidence type="ECO:0000256" key="2">
    <source>
        <dbReference type="ARBA" id="ARBA00012052"/>
    </source>
</evidence>
<sequence length="314" mass="33882">MSFATRSISLQVPAKLNPQVRVGPLREDQYHDITLVYQAISLYDTLHISHNPAGPTIIVTGTESERIPTDDRNLVLRAAQALGDHVGFEPHVHFNLIKAIPAQAGLGGGSADAAAALVGCNMLWGMNVCDDDLMALGANLGEDVPFFIKGMMALGLGHKKPLVSLQTSKYVWNWVLGVPAAGLSTKSVFERFDHTLARSPSPSAEEIYLKNRQNCIELPWGTRHPEEMLSALVNDFEGPSTQLLPDIQIALRAGKTAGAVASLMCGSGSTCAFLARDETHARGLMIELQKGAVFKEVLMASGPVEGVRVLQYMR</sequence>
<evidence type="ECO:0000256" key="5">
    <source>
        <dbReference type="ARBA" id="ARBA00022777"/>
    </source>
</evidence>
<comment type="similarity">
    <text evidence="1">Belongs to the GHMP kinase family. IspE subfamily.</text>
</comment>
<dbReference type="GO" id="GO:0016114">
    <property type="term" value="P:terpenoid biosynthetic process"/>
    <property type="evidence" value="ECO:0007669"/>
    <property type="project" value="InterPro"/>
</dbReference>
<evidence type="ECO:0000256" key="9">
    <source>
        <dbReference type="ARBA" id="ARBA00023221"/>
    </source>
</evidence>
<dbReference type="InterPro" id="IPR013750">
    <property type="entry name" value="GHMP_kinase_C_dom"/>
</dbReference>
<evidence type="ECO:0000256" key="1">
    <source>
        <dbReference type="ARBA" id="ARBA00009684"/>
    </source>
</evidence>
<dbReference type="InterPro" id="IPR036554">
    <property type="entry name" value="GHMP_kinase_C_sf"/>
</dbReference>
<dbReference type="STRING" id="48697.A0A101MHR2"/>
<dbReference type="Proteomes" id="UP000055045">
    <property type="component" value="Unassembled WGS sequence"/>
</dbReference>
<keyword evidence="8" id="KW-1207">Sterol metabolism</keyword>
<dbReference type="SUPFAM" id="SSF54211">
    <property type="entry name" value="Ribosomal protein S5 domain 2-like"/>
    <property type="match status" value="1"/>
</dbReference>
<evidence type="ECO:0000256" key="6">
    <source>
        <dbReference type="ARBA" id="ARBA00022840"/>
    </source>
</evidence>
<dbReference type="GO" id="GO:0016126">
    <property type="term" value="P:sterol biosynthetic process"/>
    <property type="evidence" value="ECO:0007669"/>
    <property type="project" value="UniProtKB-KW"/>
</dbReference>
<dbReference type="InterPro" id="IPR014721">
    <property type="entry name" value="Ribsml_uS5_D2-typ_fold_subgr"/>
</dbReference>
<evidence type="ECO:0000256" key="8">
    <source>
        <dbReference type="ARBA" id="ARBA00023166"/>
    </source>
</evidence>
<dbReference type="EMBL" id="LLXE01000160">
    <property type="protein sequence ID" value="KUM60782.1"/>
    <property type="molecule type" value="Genomic_DNA"/>
</dbReference>
<keyword evidence="7" id="KW-0756">Sterol biosynthesis</keyword>
<dbReference type="Gene3D" id="3.30.230.10">
    <property type="match status" value="1"/>
</dbReference>
<feature type="domain" description="GHMP kinase C-terminal" evidence="12">
    <location>
        <begin position="234"/>
        <end position="282"/>
    </location>
</feature>
<evidence type="ECO:0000256" key="4">
    <source>
        <dbReference type="ARBA" id="ARBA00022741"/>
    </source>
</evidence>
<keyword evidence="3" id="KW-0808">Transferase</keyword>
<gene>
    <name evidence="13" type="ORF">ACN42_g6336</name>
</gene>
<dbReference type="PANTHER" id="PTHR43527">
    <property type="entry name" value="4-DIPHOSPHOCYTIDYL-2-C-METHYL-D-ERYTHRITOL KINASE, CHLOROPLASTIC"/>
    <property type="match status" value="1"/>
</dbReference>
<dbReference type="EC" id="2.7.1.148" evidence="2"/>
<accession>A0A101MHR2</accession>
<keyword evidence="9" id="KW-0443">Lipid metabolism</keyword>
<keyword evidence="7" id="KW-0444">Lipid biosynthesis</keyword>
<evidence type="ECO:0000313" key="14">
    <source>
        <dbReference type="Proteomes" id="UP000055045"/>
    </source>
</evidence>
<proteinExistence type="inferred from homology"/>
<evidence type="ECO:0000256" key="10">
    <source>
        <dbReference type="ARBA" id="ARBA00032554"/>
    </source>
</evidence>
<dbReference type="PANTHER" id="PTHR43527:SF2">
    <property type="entry name" value="4-DIPHOSPHOCYTIDYL-2-C-METHYL-D-ERYTHRITOL KINASE, CHLOROPLASTIC"/>
    <property type="match status" value="1"/>
</dbReference>
<evidence type="ECO:0000259" key="12">
    <source>
        <dbReference type="Pfam" id="PF08544"/>
    </source>
</evidence>
<protein>
    <recommendedName>
        <fullName evidence="2">4-(cytidine 5'-diphospho)-2-C-methyl-D-erythritol kinase</fullName>
        <ecNumber evidence="2">2.7.1.148</ecNumber>
    </recommendedName>
    <alternativeName>
        <fullName evidence="10">4-(cytidine-5'-diphospho)-2-C-methyl-D-erythritol kinase</fullName>
    </alternativeName>
</protein>
<reference evidence="13 14" key="1">
    <citation type="submission" date="2015-10" db="EMBL/GenBank/DDBJ databases">
        <title>Genome sequencing of Penicillium freii.</title>
        <authorList>
            <person name="Nguyen H.D."/>
            <person name="Visagie C.M."/>
            <person name="Seifert K.A."/>
        </authorList>
    </citation>
    <scope>NUCLEOTIDE SEQUENCE [LARGE SCALE GENOMIC DNA]</scope>
    <source>
        <strain evidence="13 14">DAOM 242723</strain>
    </source>
</reference>
<organism evidence="13 14">
    <name type="scientific">Penicillium freii</name>
    <dbReference type="NCBI Taxonomy" id="48697"/>
    <lineage>
        <taxon>Eukaryota</taxon>
        <taxon>Fungi</taxon>
        <taxon>Dikarya</taxon>
        <taxon>Ascomycota</taxon>
        <taxon>Pezizomycotina</taxon>
        <taxon>Eurotiomycetes</taxon>
        <taxon>Eurotiomycetidae</taxon>
        <taxon>Eurotiales</taxon>
        <taxon>Aspergillaceae</taxon>
        <taxon>Penicillium</taxon>
    </lineage>
</organism>
<comment type="caution">
    <text evidence="13">The sequence shown here is derived from an EMBL/GenBank/DDBJ whole genome shotgun (WGS) entry which is preliminary data.</text>
</comment>
<keyword evidence="4" id="KW-0547">Nucleotide-binding</keyword>
<keyword evidence="14" id="KW-1185">Reference proteome</keyword>
<keyword evidence="7" id="KW-0752">Steroid biosynthesis</keyword>